<dbReference type="SUPFAM" id="SSF48498">
    <property type="entry name" value="Tetracyclin repressor-like, C-terminal domain"/>
    <property type="match status" value="1"/>
</dbReference>
<dbReference type="InterPro" id="IPR001647">
    <property type="entry name" value="HTH_TetR"/>
</dbReference>
<dbReference type="PANTHER" id="PTHR30055">
    <property type="entry name" value="HTH-TYPE TRANSCRIPTIONAL REGULATOR RUTR"/>
    <property type="match status" value="1"/>
</dbReference>
<proteinExistence type="predicted"/>
<gene>
    <name evidence="6" type="ORF">H4687_000130</name>
</gene>
<feature type="DNA-binding region" description="H-T-H motif" evidence="4">
    <location>
        <begin position="96"/>
        <end position="115"/>
    </location>
</feature>
<dbReference type="Pfam" id="PF00440">
    <property type="entry name" value="TetR_N"/>
    <property type="match status" value="1"/>
</dbReference>
<dbReference type="Pfam" id="PF21597">
    <property type="entry name" value="TetR_C_43"/>
    <property type="match status" value="1"/>
</dbReference>
<keyword evidence="1" id="KW-0805">Transcription regulation</keyword>
<comment type="caution">
    <text evidence="6">The sequence shown here is derived from an EMBL/GenBank/DDBJ whole genome shotgun (WGS) entry which is preliminary data.</text>
</comment>
<dbReference type="GeneID" id="86824825"/>
<keyword evidence="7" id="KW-1185">Reference proteome</keyword>
<dbReference type="SUPFAM" id="SSF46689">
    <property type="entry name" value="Homeodomain-like"/>
    <property type="match status" value="1"/>
</dbReference>
<dbReference type="PANTHER" id="PTHR30055:SF234">
    <property type="entry name" value="HTH-TYPE TRANSCRIPTIONAL REGULATOR BETI"/>
    <property type="match status" value="1"/>
</dbReference>
<name>A0A8I0P0D9_9ACTN</name>
<dbReference type="EMBL" id="JADBGF010000001">
    <property type="protein sequence ID" value="MBE1594001.1"/>
    <property type="molecule type" value="Genomic_DNA"/>
</dbReference>
<sequence>MVLTAGASGAARGKTDAVDGQGDKAAAAAAVKSGVHLLLVSAFLCTAGPPGCVSMWWAEHEERPMSAPARRRDATQNRTRILQAARAALAESDHVRLSEIAKRAGVGQGTLYRHFPNREALLAEVYRRDVDELVAAASDLLAEHQPLEALRHWLDRVIDYAEIKRGVLAALEAAAWQDVVAHSHNPIEGALAHLLDAGKGAGSIRADVDAHGVLLLMAYLGRLDRDEWDRRARSLMNVILDGLARHDADR</sequence>
<keyword evidence="3" id="KW-0804">Transcription</keyword>
<dbReference type="InterPro" id="IPR050109">
    <property type="entry name" value="HTH-type_TetR-like_transc_reg"/>
</dbReference>
<protein>
    <submittedName>
        <fullName evidence="6">AcrR family transcriptional regulator</fullName>
    </submittedName>
</protein>
<accession>A0A8I0P0D9</accession>
<keyword evidence="2 4" id="KW-0238">DNA-binding</keyword>
<evidence type="ECO:0000256" key="3">
    <source>
        <dbReference type="ARBA" id="ARBA00023163"/>
    </source>
</evidence>
<dbReference type="Proteomes" id="UP000629287">
    <property type="component" value="Unassembled WGS sequence"/>
</dbReference>
<dbReference type="InterPro" id="IPR009057">
    <property type="entry name" value="Homeodomain-like_sf"/>
</dbReference>
<evidence type="ECO:0000313" key="6">
    <source>
        <dbReference type="EMBL" id="MBE1594001.1"/>
    </source>
</evidence>
<reference evidence="6 7" key="1">
    <citation type="submission" date="2020-10" db="EMBL/GenBank/DDBJ databases">
        <title>Sequencing the genomes of 1000 actinobacteria strains.</title>
        <authorList>
            <person name="Klenk H.-P."/>
        </authorList>
    </citation>
    <scope>NUCLEOTIDE SEQUENCE [LARGE SCALE GENOMIC DNA]</scope>
    <source>
        <strain evidence="6 7">DSM 41803</strain>
    </source>
</reference>
<evidence type="ECO:0000256" key="4">
    <source>
        <dbReference type="PROSITE-ProRule" id="PRU00335"/>
    </source>
</evidence>
<evidence type="ECO:0000313" key="7">
    <source>
        <dbReference type="Proteomes" id="UP000629287"/>
    </source>
</evidence>
<evidence type="ECO:0000259" key="5">
    <source>
        <dbReference type="PROSITE" id="PS50977"/>
    </source>
</evidence>
<dbReference type="RefSeq" id="WP_233443819.1">
    <property type="nucleotide sequence ID" value="NZ_JADBGF010000001.1"/>
</dbReference>
<dbReference type="Gene3D" id="1.10.357.10">
    <property type="entry name" value="Tetracycline Repressor, domain 2"/>
    <property type="match status" value="1"/>
</dbReference>
<feature type="domain" description="HTH tetR-type" evidence="5">
    <location>
        <begin position="75"/>
        <end position="133"/>
    </location>
</feature>
<dbReference type="GO" id="GO:0000976">
    <property type="term" value="F:transcription cis-regulatory region binding"/>
    <property type="evidence" value="ECO:0007669"/>
    <property type="project" value="TreeGrafter"/>
</dbReference>
<organism evidence="6 7">
    <name type="scientific">Streptomyces stelliscabiei</name>
    <dbReference type="NCBI Taxonomy" id="146820"/>
    <lineage>
        <taxon>Bacteria</taxon>
        <taxon>Bacillati</taxon>
        <taxon>Actinomycetota</taxon>
        <taxon>Actinomycetes</taxon>
        <taxon>Kitasatosporales</taxon>
        <taxon>Streptomycetaceae</taxon>
        <taxon>Streptomyces</taxon>
    </lineage>
</organism>
<dbReference type="AlphaFoldDB" id="A0A8I0P0D9"/>
<evidence type="ECO:0000256" key="1">
    <source>
        <dbReference type="ARBA" id="ARBA00023015"/>
    </source>
</evidence>
<dbReference type="InterPro" id="IPR049445">
    <property type="entry name" value="TetR_SbtR-like_C"/>
</dbReference>
<dbReference type="InterPro" id="IPR036271">
    <property type="entry name" value="Tet_transcr_reg_TetR-rel_C_sf"/>
</dbReference>
<evidence type="ECO:0000256" key="2">
    <source>
        <dbReference type="ARBA" id="ARBA00023125"/>
    </source>
</evidence>
<dbReference type="PROSITE" id="PS50977">
    <property type="entry name" value="HTH_TETR_2"/>
    <property type="match status" value="1"/>
</dbReference>
<dbReference type="GO" id="GO:0003700">
    <property type="term" value="F:DNA-binding transcription factor activity"/>
    <property type="evidence" value="ECO:0007669"/>
    <property type="project" value="TreeGrafter"/>
</dbReference>